<dbReference type="RefSeq" id="WP_164355041.1">
    <property type="nucleotide sequence ID" value="NZ_JAABNT010000012.1"/>
</dbReference>
<protein>
    <submittedName>
        <fullName evidence="5">ATP-binding cassette domain-containing protein</fullName>
    </submittedName>
</protein>
<dbReference type="PROSITE" id="PS50893">
    <property type="entry name" value="ABC_TRANSPORTER_2"/>
    <property type="match status" value="1"/>
</dbReference>
<dbReference type="GO" id="GO:0016887">
    <property type="term" value="F:ATP hydrolysis activity"/>
    <property type="evidence" value="ECO:0007669"/>
    <property type="project" value="InterPro"/>
</dbReference>
<dbReference type="InterPro" id="IPR051120">
    <property type="entry name" value="ABC_AA/LPS_Transport"/>
</dbReference>
<keyword evidence="6" id="KW-1185">Reference proteome</keyword>
<dbReference type="Pfam" id="PF00005">
    <property type="entry name" value="ABC_tran"/>
    <property type="match status" value="1"/>
</dbReference>
<evidence type="ECO:0000313" key="5">
    <source>
        <dbReference type="EMBL" id="NEK24115.1"/>
    </source>
</evidence>
<dbReference type="CDD" id="cd03219">
    <property type="entry name" value="ABC_Mj1267_LivG_branched"/>
    <property type="match status" value="1"/>
</dbReference>
<sequence>MPDSILKVSNIEKSFGALKASDGISLDLVPGEIHALIGPNGAGKSTLIKQIAGGLKPDAGSVQFLGHEITGMSTAQRARLGLGRTFQISALAMGFTVLENAVLGAVGQSGSVFRFFKPAMKDAALLARARSALDRVNLRDYENVVTSELSHGQRRQLEVAVALTLAPKAFLMDEPMAGMGGEGSKTLTNFLQELKHEAPILLVEHDMDAVFACADRISVLVYGKIIATGSVEEIRAHPEVRVAYLGEEDAA</sequence>
<keyword evidence="3 5" id="KW-0067">ATP-binding</keyword>
<dbReference type="GO" id="GO:0005524">
    <property type="term" value="F:ATP binding"/>
    <property type="evidence" value="ECO:0007669"/>
    <property type="project" value="UniProtKB-KW"/>
</dbReference>
<evidence type="ECO:0000259" key="4">
    <source>
        <dbReference type="PROSITE" id="PS50893"/>
    </source>
</evidence>
<dbReference type="InterPro" id="IPR032823">
    <property type="entry name" value="BCA_ABC_TP_C"/>
</dbReference>
<evidence type="ECO:0000256" key="1">
    <source>
        <dbReference type="ARBA" id="ARBA00022448"/>
    </source>
</evidence>
<comment type="caution">
    <text evidence="5">The sequence shown here is derived from an EMBL/GenBank/DDBJ whole genome shotgun (WGS) entry which is preliminary data.</text>
</comment>
<dbReference type="Pfam" id="PF12399">
    <property type="entry name" value="BCA_ABC_TP_C"/>
    <property type="match status" value="1"/>
</dbReference>
<evidence type="ECO:0000256" key="2">
    <source>
        <dbReference type="ARBA" id="ARBA00022741"/>
    </source>
</evidence>
<name>A0A6P0CGA1_9RHOB</name>
<evidence type="ECO:0000256" key="3">
    <source>
        <dbReference type="ARBA" id="ARBA00022840"/>
    </source>
</evidence>
<reference evidence="5 6" key="1">
    <citation type="submission" date="2020-01" db="EMBL/GenBank/DDBJ databases">
        <title>Sulfitobacter sediminilitoris sp. nov., isolated from a tidal flat.</title>
        <authorList>
            <person name="Park S."/>
            <person name="Yoon J.-H."/>
        </authorList>
    </citation>
    <scope>NUCLEOTIDE SEQUENCE [LARGE SCALE GENOMIC DNA]</scope>
    <source>
        <strain evidence="5 6">JBTF-M27</strain>
    </source>
</reference>
<dbReference type="EMBL" id="JAABNT010000012">
    <property type="protein sequence ID" value="NEK24115.1"/>
    <property type="molecule type" value="Genomic_DNA"/>
</dbReference>
<dbReference type="PANTHER" id="PTHR45772:SF2">
    <property type="entry name" value="ABC TRANSPORTER ATP-BINDING PROTEIN"/>
    <property type="match status" value="1"/>
</dbReference>
<dbReference type="SMART" id="SM00382">
    <property type="entry name" value="AAA"/>
    <property type="match status" value="1"/>
</dbReference>
<keyword evidence="1" id="KW-0813">Transport</keyword>
<dbReference type="GO" id="GO:0005886">
    <property type="term" value="C:plasma membrane"/>
    <property type="evidence" value="ECO:0007669"/>
    <property type="project" value="TreeGrafter"/>
</dbReference>
<feature type="domain" description="ABC transporter" evidence="4">
    <location>
        <begin position="6"/>
        <end position="247"/>
    </location>
</feature>
<dbReference type="AlphaFoldDB" id="A0A6P0CGA1"/>
<dbReference type="InterPro" id="IPR003439">
    <property type="entry name" value="ABC_transporter-like_ATP-bd"/>
</dbReference>
<dbReference type="InterPro" id="IPR027417">
    <property type="entry name" value="P-loop_NTPase"/>
</dbReference>
<proteinExistence type="predicted"/>
<dbReference type="Gene3D" id="3.40.50.300">
    <property type="entry name" value="P-loop containing nucleotide triphosphate hydrolases"/>
    <property type="match status" value="1"/>
</dbReference>
<accession>A0A6P0CGA1</accession>
<evidence type="ECO:0000313" key="6">
    <source>
        <dbReference type="Proteomes" id="UP000468591"/>
    </source>
</evidence>
<dbReference type="Proteomes" id="UP000468591">
    <property type="component" value="Unassembled WGS sequence"/>
</dbReference>
<dbReference type="SUPFAM" id="SSF52540">
    <property type="entry name" value="P-loop containing nucleoside triphosphate hydrolases"/>
    <property type="match status" value="1"/>
</dbReference>
<organism evidence="5 6">
    <name type="scientific">Sulfitobacter sediminilitoris</name>
    <dbReference type="NCBI Taxonomy" id="2698830"/>
    <lineage>
        <taxon>Bacteria</taxon>
        <taxon>Pseudomonadati</taxon>
        <taxon>Pseudomonadota</taxon>
        <taxon>Alphaproteobacteria</taxon>
        <taxon>Rhodobacterales</taxon>
        <taxon>Roseobacteraceae</taxon>
        <taxon>Sulfitobacter</taxon>
    </lineage>
</organism>
<dbReference type="PANTHER" id="PTHR45772">
    <property type="entry name" value="CONSERVED COMPONENT OF ABC TRANSPORTER FOR NATURAL AMINO ACIDS-RELATED"/>
    <property type="match status" value="1"/>
</dbReference>
<dbReference type="InterPro" id="IPR003593">
    <property type="entry name" value="AAA+_ATPase"/>
</dbReference>
<gene>
    <name evidence="5" type="ORF">GV827_17140</name>
</gene>
<keyword evidence="2" id="KW-0547">Nucleotide-binding</keyword>